<dbReference type="Ensembl" id="ENSNFUT00015006070.1">
    <property type="protein sequence ID" value="ENSNFUP00015005757.1"/>
    <property type="gene ID" value="ENSNFUG00015002868.1"/>
</dbReference>
<accession>A0A8C6KLR8</accession>
<dbReference type="GO" id="GO:0004957">
    <property type="term" value="F:prostaglandin E receptor activity"/>
    <property type="evidence" value="ECO:0007669"/>
    <property type="project" value="TreeGrafter"/>
</dbReference>
<evidence type="ECO:0000256" key="2">
    <source>
        <dbReference type="ARBA" id="ARBA00017628"/>
    </source>
</evidence>
<keyword evidence="8 14" id="KW-0472">Membrane</keyword>
<dbReference type="PROSITE" id="PS00237">
    <property type="entry name" value="G_PROTEIN_RECEP_F1_1"/>
    <property type="match status" value="1"/>
</dbReference>
<feature type="transmembrane region" description="Helical" evidence="14">
    <location>
        <begin position="67"/>
        <end position="94"/>
    </location>
</feature>
<evidence type="ECO:0000256" key="1">
    <source>
        <dbReference type="ARBA" id="ARBA00004651"/>
    </source>
</evidence>
<keyword evidence="3" id="KW-1003">Cell membrane</keyword>
<reference evidence="16" key="3">
    <citation type="submission" date="2025-09" db="UniProtKB">
        <authorList>
            <consortium name="Ensembl"/>
        </authorList>
    </citation>
    <scope>IDENTIFICATION</scope>
</reference>
<evidence type="ECO:0000313" key="16">
    <source>
        <dbReference type="Ensembl" id="ENSNFUP00015005757.1"/>
    </source>
</evidence>
<evidence type="ECO:0000313" key="17">
    <source>
        <dbReference type="Proteomes" id="UP000694548"/>
    </source>
</evidence>
<comment type="subcellular location">
    <subcellularLocation>
        <location evidence="1">Cell membrane</location>
        <topology evidence="1">Multi-pass membrane protein</topology>
    </subcellularLocation>
</comment>
<evidence type="ECO:0000256" key="9">
    <source>
        <dbReference type="ARBA" id="ARBA00023157"/>
    </source>
</evidence>
<keyword evidence="5 14" id="KW-0812">Transmembrane</keyword>
<evidence type="ECO:0000256" key="13">
    <source>
        <dbReference type="ARBA" id="ARBA00029815"/>
    </source>
</evidence>
<keyword evidence="7" id="KW-0297">G-protein coupled receptor</keyword>
<protein>
    <recommendedName>
        <fullName evidence="2">Thromboxane A2 receptor</fullName>
    </recommendedName>
    <alternativeName>
        <fullName evidence="13">Prostanoid TP receptor</fullName>
    </alternativeName>
</protein>
<reference evidence="16" key="2">
    <citation type="submission" date="2025-08" db="UniProtKB">
        <authorList>
            <consortium name="Ensembl"/>
        </authorList>
    </citation>
    <scope>IDENTIFICATION</scope>
</reference>
<organism evidence="16 17">
    <name type="scientific">Nothobranchius furzeri</name>
    <name type="common">Turquoise killifish</name>
    <dbReference type="NCBI Taxonomy" id="105023"/>
    <lineage>
        <taxon>Eukaryota</taxon>
        <taxon>Metazoa</taxon>
        <taxon>Chordata</taxon>
        <taxon>Craniata</taxon>
        <taxon>Vertebrata</taxon>
        <taxon>Euteleostomi</taxon>
        <taxon>Actinopterygii</taxon>
        <taxon>Neopterygii</taxon>
        <taxon>Teleostei</taxon>
        <taxon>Neoteleostei</taxon>
        <taxon>Acanthomorphata</taxon>
        <taxon>Ovalentaria</taxon>
        <taxon>Atherinomorphae</taxon>
        <taxon>Cyprinodontiformes</taxon>
        <taxon>Nothobranchiidae</taxon>
        <taxon>Nothobranchius</taxon>
    </lineage>
</organism>
<keyword evidence="6 14" id="KW-1133">Transmembrane helix</keyword>
<dbReference type="InterPro" id="IPR017452">
    <property type="entry name" value="GPCR_Rhodpsn_7TM"/>
</dbReference>
<dbReference type="PRINTS" id="PR00429">
    <property type="entry name" value="THROMBOXANER"/>
</dbReference>
<evidence type="ECO:0000256" key="12">
    <source>
        <dbReference type="ARBA" id="ARBA00023224"/>
    </source>
</evidence>
<keyword evidence="9" id="KW-1015">Disulfide bond</keyword>
<feature type="transmembrane region" description="Helical" evidence="14">
    <location>
        <begin position="203"/>
        <end position="228"/>
    </location>
</feature>
<dbReference type="InterPro" id="IPR000276">
    <property type="entry name" value="GPCR_Rhodpsn"/>
</dbReference>
<dbReference type="Gene3D" id="1.20.1070.10">
    <property type="entry name" value="Rhodopsin 7-helix transmembrane proteins"/>
    <property type="match status" value="1"/>
</dbReference>
<dbReference type="GO" id="GO:0004960">
    <property type="term" value="F:thromboxane receptor activity"/>
    <property type="evidence" value="ECO:0007669"/>
    <property type="project" value="InterPro"/>
</dbReference>
<evidence type="ECO:0000256" key="8">
    <source>
        <dbReference type="ARBA" id="ARBA00023136"/>
    </source>
</evidence>
<dbReference type="AlphaFoldDB" id="A0A8C6KLR8"/>
<keyword evidence="17" id="KW-1185">Reference proteome</keyword>
<evidence type="ECO:0000259" key="15">
    <source>
        <dbReference type="PROSITE" id="PS50262"/>
    </source>
</evidence>
<feature type="transmembrane region" description="Helical" evidence="14">
    <location>
        <begin position="29"/>
        <end position="55"/>
    </location>
</feature>
<evidence type="ECO:0000256" key="14">
    <source>
        <dbReference type="SAM" id="Phobius"/>
    </source>
</evidence>
<proteinExistence type="predicted"/>
<evidence type="ECO:0000256" key="6">
    <source>
        <dbReference type="ARBA" id="ARBA00022989"/>
    </source>
</evidence>
<evidence type="ECO:0000256" key="7">
    <source>
        <dbReference type="ARBA" id="ARBA00023040"/>
    </source>
</evidence>
<reference evidence="16" key="1">
    <citation type="submission" date="2014-08" db="EMBL/GenBank/DDBJ databases">
        <authorList>
            <person name="Senf B."/>
            <person name="Petzold A."/>
            <person name="Downie B.R."/>
            <person name="Koch P."/>
            <person name="Platzer M."/>
        </authorList>
    </citation>
    <scope>NUCLEOTIDE SEQUENCE [LARGE SCALE GENOMIC DNA]</scope>
    <source>
        <strain evidence="16">GRZ</strain>
    </source>
</reference>
<dbReference type="PRINTS" id="PR01788">
    <property type="entry name" value="PROSTANOIDR"/>
</dbReference>
<evidence type="ECO:0000256" key="11">
    <source>
        <dbReference type="ARBA" id="ARBA00023180"/>
    </source>
</evidence>
<dbReference type="PANTHER" id="PTHR11866">
    <property type="entry name" value="G-PROTEIN COUPLED RECEPTOR FAMILY 1 MEMBER"/>
    <property type="match status" value="1"/>
</dbReference>
<evidence type="ECO:0000256" key="10">
    <source>
        <dbReference type="ARBA" id="ARBA00023170"/>
    </source>
</evidence>
<dbReference type="GO" id="GO:0004958">
    <property type="term" value="F:prostaglandin F receptor activity"/>
    <property type="evidence" value="ECO:0007669"/>
    <property type="project" value="Ensembl"/>
</dbReference>
<keyword evidence="10" id="KW-0675">Receptor</keyword>
<sequence length="339" mass="37065">MTPAPLISLVTSPGTNYSNSSTISPPIPLLSGLLMSCLTMIFGTISNLTALGILTKTRARFRGQSKATFLLLTVALLLADLGGHLILGAFALYGHINRGYKMVELKSNGNFCNVFGASMVFFGLCPLVLGCAMAVERWVAINRPFLHLSFKVAHAWQVVLLLTTSALVLALLPIFNIGNYITQPPYTWCFLPIQDSQSTVDKYLVLVFLSLGLTALIISLLCNILSGIPLVKARMKSRNCYRRPSAHGVHHVQSSSMFCSLDVEMLVQLAAVTVVSCVCWGPFFINILMKQLTWGPNNQEKGFTLQSVTMLSRLCCGRVNITTPSDSFVDSRRPTITLQ</sequence>
<feature type="transmembrane region" description="Helical" evidence="14">
    <location>
        <begin position="266"/>
        <end position="289"/>
    </location>
</feature>
<keyword evidence="4" id="KW-0597">Phosphoprotein</keyword>
<keyword evidence="11" id="KW-0325">Glycoprotein</keyword>
<dbReference type="GO" id="GO:0007189">
    <property type="term" value="P:adenylate cyclase-activating G protein-coupled receptor signaling pathway"/>
    <property type="evidence" value="ECO:0007669"/>
    <property type="project" value="TreeGrafter"/>
</dbReference>
<dbReference type="SUPFAM" id="SSF81321">
    <property type="entry name" value="Family A G protein-coupled receptor-like"/>
    <property type="match status" value="1"/>
</dbReference>
<name>A0A8C6KLR8_NOTFU</name>
<dbReference type="InterPro" id="IPR008365">
    <property type="entry name" value="Prostanoid_rcpt"/>
</dbReference>
<feature type="transmembrane region" description="Helical" evidence="14">
    <location>
        <begin position="114"/>
        <end position="135"/>
    </location>
</feature>
<dbReference type="GO" id="GO:0007204">
    <property type="term" value="P:positive regulation of cytosolic calcium ion concentration"/>
    <property type="evidence" value="ECO:0007669"/>
    <property type="project" value="TreeGrafter"/>
</dbReference>
<dbReference type="Pfam" id="PF00001">
    <property type="entry name" value="7tm_1"/>
    <property type="match status" value="1"/>
</dbReference>
<evidence type="ECO:0000256" key="3">
    <source>
        <dbReference type="ARBA" id="ARBA00022475"/>
    </source>
</evidence>
<feature type="transmembrane region" description="Helical" evidence="14">
    <location>
        <begin position="155"/>
        <end position="175"/>
    </location>
</feature>
<dbReference type="GO" id="GO:0005886">
    <property type="term" value="C:plasma membrane"/>
    <property type="evidence" value="ECO:0007669"/>
    <property type="project" value="UniProtKB-SubCell"/>
</dbReference>
<dbReference type="InterPro" id="IPR001105">
    <property type="entry name" value="Thbox_rcpt"/>
</dbReference>
<dbReference type="PANTHER" id="PTHR11866:SF33">
    <property type="entry name" value="THROMBOXANE A2 RECEPTOR"/>
    <property type="match status" value="1"/>
</dbReference>
<dbReference type="GO" id="GO:0006954">
    <property type="term" value="P:inflammatory response"/>
    <property type="evidence" value="ECO:0007669"/>
    <property type="project" value="TreeGrafter"/>
</dbReference>
<evidence type="ECO:0000256" key="4">
    <source>
        <dbReference type="ARBA" id="ARBA00022553"/>
    </source>
</evidence>
<dbReference type="PROSITE" id="PS50262">
    <property type="entry name" value="G_PROTEIN_RECEP_F1_2"/>
    <property type="match status" value="1"/>
</dbReference>
<dbReference type="Proteomes" id="UP000694548">
    <property type="component" value="Chromosome sgr05"/>
</dbReference>
<dbReference type="GeneTree" id="ENSGT01030000234559"/>
<dbReference type="FunFam" id="1.20.1070.10:FF:000163">
    <property type="entry name" value="Thromboxane A2 receptor"/>
    <property type="match status" value="1"/>
</dbReference>
<gene>
    <name evidence="16" type="primary">PTGER1</name>
</gene>
<evidence type="ECO:0000256" key="5">
    <source>
        <dbReference type="ARBA" id="ARBA00022692"/>
    </source>
</evidence>
<keyword evidence="12" id="KW-0807">Transducer</keyword>
<feature type="domain" description="G-protein coupled receptors family 1 profile" evidence="15">
    <location>
        <begin position="46"/>
        <end position="289"/>
    </location>
</feature>